<sequence>MDGRFGREIDAIFQGEDRRRWRVIGGAEVFAPKGGATSGLARDDEARGSVGGDWGCKIAEAKKAFPMYR</sequence>
<gene>
    <name evidence="1" type="ORF">A4U43_C09F15200</name>
</gene>
<dbReference type="Gramene" id="ONK58647">
    <property type="protein sequence ID" value="ONK58647"/>
    <property type="gene ID" value="A4U43_C09F15200"/>
</dbReference>
<proteinExistence type="predicted"/>
<dbReference type="AlphaFoldDB" id="A0A5P1EB13"/>
<protein>
    <submittedName>
        <fullName evidence="1">Uncharacterized protein</fullName>
    </submittedName>
</protein>
<keyword evidence="2" id="KW-1185">Reference proteome</keyword>
<dbReference type="EMBL" id="CM007389">
    <property type="protein sequence ID" value="ONK58647.1"/>
    <property type="molecule type" value="Genomic_DNA"/>
</dbReference>
<accession>A0A5P1EB13</accession>
<organism evidence="1 2">
    <name type="scientific">Asparagus officinalis</name>
    <name type="common">Garden asparagus</name>
    <dbReference type="NCBI Taxonomy" id="4686"/>
    <lineage>
        <taxon>Eukaryota</taxon>
        <taxon>Viridiplantae</taxon>
        <taxon>Streptophyta</taxon>
        <taxon>Embryophyta</taxon>
        <taxon>Tracheophyta</taxon>
        <taxon>Spermatophyta</taxon>
        <taxon>Magnoliopsida</taxon>
        <taxon>Liliopsida</taxon>
        <taxon>Asparagales</taxon>
        <taxon>Asparagaceae</taxon>
        <taxon>Asparagoideae</taxon>
        <taxon>Asparagus</taxon>
    </lineage>
</organism>
<name>A0A5P1EB13_ASPOF</name>
<evidence type="ECO:0000313" key="2">
    <source>
        <dbReference type="Proteomes" id="UP000243459"/>
    </source>
</evidence>
<evidence type="ECO:0000313" key="1">
    <source>
        <dbReference type="EMBL" id="ONK58647.1"/>
    </source>
</evidence>
<reference evidence="2" key="1">
    <citation type="journal article" date="2017" name="Nat. Commun.">
        <title>The asparagus genome sheds light on the origin and evolution of a young Y chromosome.</title>
        <authorList>
            <person name="Harkess A."/>
            <person name="Zhou J."/>
            <person name="Xu C."/>
            <person name="Bowers J.E."/>
            <person name="Van der Hulst R."/>
            <person name="Ayyampalayam S."/>
            <person name="Mercati F."/>
            <person name="Riccardi P."/>
            <person name="McKain M.R."/>
            <person name="Kakrana A."/>
            <person name="Tang H."/>
            <person name="Ray J."/>
            <person name="Groenendijk J."/>
            <person name="Arikit S."/>
            <person name="Mathioni S.M."/>
            <person name="Nakano M."/>
            <person name="Shan H."/>
            <person name="Telgmann-Rauber A."/>
            <person name="Kanno A."/>
            <person name="Yue Z."/>
            <person name="Chen H."/>
            <person name="Li W."/>
            <person name="Chen Y."/>
            <person name="Xu X."/>
            <person name="Zhang Y."/>
            <person name="Luo S."/>
            <person name="Chen H."/>
            <person name="Gao J."/>
            <person name="Mao Z."/>
            <person name="Pires J.C."/>
            <person name="Luo M."/>
            <person name="Kudrna D."/>
            <person name="Wing R.A."/>
            <person name="Meyers B.C."/>
            <person name="Yi K."/>
            <person name="Kong H."/>
            <person name="Lavrijsen P."/>
            <person name="Sunseri F."/>
            <person name="Falavigna A."/>
            <person name="Ye Y."/>
            <person name="Leebens-Mack J.H."/>
            <person name="Chen G."/>
        </authorList>
    </citation>
    <scope>NUCLEOTIDE SEQUENCE [LARGE SCALE GENOMIC DNA]</scope>
    <source>
        <strain evidence="2">cv. DH0086</strain>
    </source>
</reference>
<dbReference type="Proteomes" id="UP000243459">
    <property type="component" value="Chromosome 9"/>
</dbReference>